<feature type="transmembrane region" description="Helical" evidence="1">
    <location>
        <begin position="89"/>
        <end position="107"/>
    </location>
</feature>
<evidence type="ECO:0000313" key="3">
    <source>
        <dbReference type="Proteomes" id="UP000198287"/>
    </source>
</evidence>
<gene>
    <name evidence="2" type="ORF">Fcan01_16408</name>
</gene>
<dbReference type="Proteomes" id="UP000198287">
    <property type="component" value="Unassembled WGS sequence"/>
</dbReference>
<organism evidence="2 3">
    <name type="scientific">Folsomia candida</name>
    <name type="common">Springtail</name>
    <dbReference type="NCBI Taxonomy" id="158441"/>
    <lineage>
        <taxon>Eukaryota</taxon>
        <taxon>Metazoa</taxon>
        <taxon>Ecdysozoa</taxon>
        <taxon>Arthropoda</taxon>
        <taxon>Hexapoda</taxon>
        <taxon>Collembola</taxon>
        <taxon>Entomobryomorpha</taxon>
        <taxon>Isotomoidea</taxon>
        <taxon>Isotomidae</taxon>
        <taxon>Proisotominae</taxon>
        <taxon>Folsomia</taxon>
    </lineage>
</organism>
<feature type="transmembrane region" description="Helical" evidence="1">
    <location>
        <begin position="192"/>
        <end position="208"/>
    </location>
</feature>
<keyword evidence="1" id="KW-0812">Transmembrane</keyword>
<feature type="transmembrane region" description="Helical" evidence="1">
    <location>
        <begin position="315"/>
        <end position="338"/>
    </location>
</feature>
<proteinExistence type="predicted"/>
<evidence type="ECO:0000256" key="1">
    <source>
        <dbReference type="SAM" id="Phobius"/>
    </source>
</evidence>
<feature type="transmembrane region" description="Helical" evidence="1">
    <location>
        <begin position="214"/>
        <end position="239"/>
    </location>
</feature>
<feature type="transmembrane region" description="Helical" evidence="1">
    <location>
        <begin position="56"/>
        <end position="77"/>
    </location>
</feature>
<sequence>MDFLWKATTPLGVCRLAQFLYVTHYPFQYKLPYQLDYRKGILQVEKVALKYSVLKLVPPFISLGIVVVSAAAIYCLHMDEGHLLNDLRFWVWICLIVVGILSIYGYLMVMLDKNDESIQLWEQVVVFDWHLRKEFKIQSGLRSSDLLKSYQIPIISFLLSSFLLGSYIFNPIGLLLVMYLELDCTSYIFRNLIYPIITSWVINFPRSLQFPTCYVINLVVGYHIAQMIGFGFCVVIFILNCIQTMLKIAPLFLTRTRNLYNLNVLIRWFKCFQIGNYIAAPMQRNAILFGVIGCNVTLTSVSYALIRLNHELQGILIAGGWVGYLLVAMVIKFGWGMISGIHSNTKYCLKILVQWGVLSRIGTIRERRLHSKILKSMRPIELPVGLGSYTFFYAKKSNELIFGMYAQEGIPHSNVNSYIKKYEESNEVPTGRPAKLATTKVKNRIKKSSKIIHQRQRLAPQERIHACWNKLLKKIRGKVVIMDNEPQVTAELSNLPGTHFFHSPNPCEVKYEGKVQKKDPFTKQ</sequence>
<evidence type="ECO:0000313" key="2">
    <source>
        <dbReference type="EMBL" id="OXA49056.1"/>
    </source>
</evidence>
<accession>A0A226DXW8</accession>
<dbReference type="AlphaFoldDB" id="A0A226DXW8"/>
<reference evidence="2 3" key="1">
    <citation type="submission" date="2015-12" db="EMBL/GenBank/DDBJ databases">
        <title>The genome of Folsomia candida.</title>
        <authorList>
            <person name="Faddeeva A."/>
            <person name="Derks M.F."/>
            <person name="Anvar Y."/>
            <person name="Smit S."/>
            <person name="Van Straalen N."/>
            <person name="Roelofs D."/>
        </authorList>
    </citation>
    <scope>NUCLEOTIDE SEQUENCE [LARGE SCALE GENOMIC DNA]</scope>
    <source>
        <strain evidence="2 3">VU population</strain>
        <tissue evidence="2">Whole body</tissue>
    </source>
</reference>
<keyword evidence="1" id="KW-0472">Membrane</keyword>
<keyword evidence="1" id="KW-1133">Transmembrane helix</keyword>
<protein>
    <submittedName>
        <fullName evidence="2">Uncharacterized protein</fullName>
    </submittedName>
</protein>
<feature type="transmembrane region" description="Helical" evidence="1">
    <location>
        <begin position="286"/>
        <end position="306"/>
    </location>
</feature>
<feature type="transmembrane region" description="Helical" evidence="1">
    <location>
        <begin position="154"/>
        <end position="180"/>
    </location>
</feature>
<dbReference type="EMBL" id="LNIX01000011">
    <property type="protein sequence ID" value="OXA49056.1"/>
    <property type="molecule type" value="Genomic_DNA"/>
</dbReference>
<keyword evidence="3" id="KW-1185">Reference proteome</keyword>
<name>A0A226DXW8_FOLCA</name>
<comment type="caution">
    <text evidence="2">The sequence shown here is derived from an EMBL/GenBank/DDBJ whole genome shotgun (WGS) entry which is preliminary data.</text>
</comment>